<organism evidence="1 2">
    <name type="scientific">Artomyces pyxidatus</name>
    <dbReference type="NCBI Taxonomy" id="48021"/>
    <lineage>
        <taxon>Eukaryota</taxon>
        <taxon>Fungi</taxon>
        <taxon>Dikarya</taxon>
        <taxon>Basidiomycota</taxon>
        <taxon>Agaricomycotina</taxon>
        <taxon>Agaricomycetes</taxon>
        <taxon>Russulales</taxon>
        <taxon>Auriscalpiaceae</taxon>
        <taxon>Artomyces</taxon>
    </lineage>
</organism>
<protein>
    <submittedName>
        <fullName evidence="1">Uncharacterized protein</fullName>
    </submittedName>
</protein>
<proteinExistence type="predicted"/>
<dbReference type="EMBL" id="MU277190">
    <property type="protein sequence ID" value="KAI0067377.1"/>
    <property type="molecule type" value="Genomic_DNA"/>
</dbReference>
<sequence>MALSLVLLRMIWVAASAMFRRTATENLSREGFFFRSQLGQYAGCLLLSNWLSSIGGLIDIDWVNGNGITEGGASCTAQSVLAQMGQFGSSFFIVAMGLHTFNSLVLRNRQPMWVGVTLISVGWIAAIVIGAGPAGVKDQTLGPLYGAVGTNCGITRAYPVSHMLLYFLPLWLSALISSVVYSLIFLVLRGTLTINGGLKFKLNPQQRWRVQSGGFEEYQRFVSSIARSMLWFPAVFIGCVLPSSIVQLLDIAGSPVSPGAMAFSLILVHINGVINVVILVNILRVLGPAIRAPGSSTGGGDVEKSGGLNFSRFHEGTSKPAFAPRTGNVLVREKSSATRPSNRQPRQGPVAWTRTTPFISHGKGPSSTDSTARLLTPIPENGHAHSQSASSITSAASLQRSITPKSRLNEQLLPPPPAALQKIMPVVPQLHLLNPNHSGRRMSEDHLEPAGLTAAPRRTRSPVSREYVDGTASPLQSPPKDSATVPKQKTRPEDTMSSSDEESSPLSSSDSPFNDGGSSLISMYLSRTSVGSEQLPAFPSNAHESVVIGQMLPSSSSSEFAIPLADKPKRSLQSTASVSAVGGLAHRSPIPPPLPTPPVVDSPSYSSPSHYATTDQSDYASDSDIALSPPALPPLLSFPRQPAMAALRPESSDAPRDGDGSEIKVMQPGNLPHKLSAVGFASLIASTAGSSTRPSSFALSVDGSLAGNSTQPLRTSTTSSMRALPVPPSLQPGTPTRRSLDETSRSPAPGLHMRRPSAQAGGSGVVDSRLARVGSMVASDPSASVHQVHAAKPQFERPQLPSQAWTPGHTRANSTTGGSRSYGYL</sequence>
<reference evidence="1" key="1">
    <citation type="submission" date="2021-03" db="EMBL/GenBank/DDBJ databases">
        <authorList>
            <consortium name="DOE Joint Genome Institute"/>
            <person name="Ahrendt S."/>
            <person name="Looney B.P."/>
            <person name="Miyauchi S."/>
            <person name="Morin E."/>
            <person name="Drula E."/>
            <person name="Courty P.E."/>
            <person name="Chicoki N."/>
            <person name="Fauchery L."/>
            <person name="Kohler A."/>
            <person name="Kuo A."/>
            <person name="Labutti K."/>
            <person name="Pangilinan J."/>
            <person name="Lipzen A."/>
            <person name="Riley R."/>
            <person name="Andreopoulos W."/>
            <person name="He G."/>
            <person name="Johnson J."/>
            <person name="Barry K.W."/>
            <person name="Grigoriev I.V."/>
            <person name="Nagy L."/>
            <person name="Hibbett D."/>
            <person name="Henrissat B."/>
            <person name="Matheny P.B."/>
            <person name="Labbe J."/>
            <person name="Martin F."/>
        </authorList>
    </citation>
    <scope>NUCLEOTIDE SEQUENCE</scope>
    <source>
        <strain evidence="1">HHB10654</strain>
    </source>
</reference>
<keyword evidence="2" id="KW-1185">Reference proteome</keyword>
<gene>
    <name evidence="1" type="ORF">BV25DRAFT_1819704</name>
</gene>
<dbReference type="Proteomes" id="UP000814140">
    <property type="component" value="Unassembled WGS sequence"/>
</dbReference>
<accession>A0ACB8TG44</accession>
<comment type="caution">
    <text evidence="1">The sequence shown here is derived from an EMBL/GenBank/DDBJ whole genome shotgun (WGS) entry which is preliminary data.</text>
</comment>
<name>A0ACB8TG44_9AGAM</name>
<reference evidence="1" key="2">
    <citation type="journal article" date="2022" name="New Phytol.">
        <title>Evolutionary transition to the ectomycorrhizal habit in the genomes of a hyperdiverse lineage of mushroom-forming fungi.</title>
        <authorList>
            <person name="Looney B."/>
            <person name="Miyauchi S."/>
            <person name="Morin E."/>
            <person name="Drula E."/>
            <person name="Courty P.E."/>
            <person name="Kohler A."/>
            <person name="Kuo A."/>
            <person name="LaButti K."/>
            <person name="Pangilinan J."/>
            <person name="Lipzen A."/>
            <person name="Riley R."/>
            <person name="Andreopoulos W."/>
            <person name="He G."/>
            <person name="Johnson J."/>
            <person name="Nolan M."/>
            <person name="Tritt A."/>
            <person name="Barry K.W."/>
            <person name="Grigoriev I.V."/>
            <person name="Nagy L.G."/>
            <person name="Hibbett D."/>
            <person name="Henrissat B."/>
            <person name="Matheny P.B."/>
            <person name="Labbe J."/>
            <person name="Martin F.M."/>
        </authorList>
    </citation>
    <scope>NUCLEOTIDE SEQUENCE</scope>
    <source>
        <strain evidence="1">HHB10654</strain>
    </source>
</reference>
<evidence type="ECO:0000313" key="2">
    <source>
        <dbReference type="Proteomes" id="UP000814140"/>
    </source>
</evidence>
<evidence type="ECO:0000313" key="1">
    <source>
        <dbReference type="EMBL" id="KAI0067377.1"/>
    </source>
</evidence>